<protein>
    <submittedName>
        <fullName evidence="1">Uncharacterized protein</fullName>
    </submittedName>
</protein>
<reference evidence="1 2" key="1">
    <citation type="journal article" date="2008" name="BMC Genomics">
        <title>Genome sequence and rapid evolution of the rice pathogen Xanthomonas oryzae pv. oryzae PXO99A.</title>
        <authorList>
            <person name="Salzberg S.L."/>
            <person name="Sommer D.D."/>
            <person name="Schatz M.C."/>
            <person name="Phillippy A.M."/>
            <person name="Rabinowicz P.D."/>
            <person name="Tsuge S."/>
            <person name="Furutani A."/>
            <person name="Ochiai H."/>
            <person name="Delcher A.L."/>
            <person name="Kelley D."/>
            <person name="Madupu R."/>
            <person name="Puiu D."/>
            <person name="Radune D."/>
            <person name="Shumway M."/>
            <person name="Trapnell C."/>
            <person name="Aparna G."/>
            <person name="Jha G."/>
            <person name="Pandey A."/>
            <person name="Patil P.B."/>
            <person name="Ishihara H."/>
            <person name="Meyer D.F."/>
            <person name="Szurek B."/>
            <person name="Verdier V."/>
            <person name="Koebnik R."/>
            <person name="Dow J.M."/>
            <person name="Ryan R.P."/>
            <person name="Hirata H."/>
            <person name="Tsuyumu S."/>
            <person name="Won Lee S."/>
            <person name="Seo Y.S."/>
            <person name="Sriariyanum M."/>
            <person name="Ronald P.C."/>
            <person name="Sonti R.V."/>
            <person name="Van Sluys M.A."/>
            <person name="Leach J.E."/>
            <person name="White F.F."/>
            <person name="Bogdanove A.J."/>
        </authorList>
    </citation>
    <scope>NUCLEOTIDE SEQUENCE [LARGE SCALE GENOMIC DNA]</scope>
    <source>
        <strain evidence="1 2">PXO99A</strain>
    </source>
</reference>
<dbReference type="KEGG" id="xop:PXO_05784"/>
<sequence>MRPPLYCRRLRALGIPAFAGWHAYRDQQSYIYQWAIDR</sequence>
<proteinExistence type="predicted"/>
<dbReference type="AlphaFoldDB" id="A0A0K0GRF7"/>
<accession>A0A0K0GRF7</accession>
<evidence type="ECO:0000313" key="2">
    <source>
        <dbReference type="Proteomes" id="UP000001740"/>
    </source>
</evidence>
<organism evidence="1 2">
    <name type="scientific">Xanthomonas oryzae pv. oryzae (strain PXO99A)</name>
    <dbReference type="NCBI Taxonomy" id="360094"/>
    <lineage>
        <taxon>Bacteria</taxon>
        <taxon>Pseudomonadati</taxon>
        <taxon>Pseudomonadota</taxon>
        <taxon>Gammaproteobacteria</taxon>
        <taxon>Lysobacterales</taxon>
        <taxon>Lysobacteraceae</taxon>
        <taxon>Xanthomonas</taxon>
    </lineage>
</organism>
<dbReference type="Proteomes" id="UP000001740">
    <property type="component" value="Chromosome"/>
</dbReference>
<name>A0A0K0GRF7_XANOP</name>
<gene>
    <name evidence="1" type="ordered locus">PXO_05784</name>
</gene>
<dbReference type="EMBL" id="CP000967">
    <property type="protein sequence ID" value="ACD61500.1"/>
    <property type="molecule type" value="Genomic_DNA"/>
</dbReference>
<evidence type="ECO:0000313" key="1">
    <source>
        <dbReference type="EMBL" id="ACD61500.1"/>
    </source>
</evidence>
<dbReference type="HOGENOM" id="CLU_3334881_0_0_6"/>